<dbReference type="STRING" id="1257118.L8H458"/>
<dbReference type="GO" id="GO:0005737">
    <property type="term" value="C:cytoplasm"/>
    <property type="evidence" value="ECO:0007669"/>
    <property type="project" value="TreeGrafter"/>
</dbReference>
<proteinExistence type="predicted"/>
<evidence type="ECO:0000256" key="2">
    <source>
        <dbReference type="ARBA" id="ARBA00022603"/>
    </source>
</evidence>
<evidence type="ECO:0000313" key="6">
    <source>
        <dbReference type="Proteomes" id="UP000011083"/>
    </source>
</evidence>
<keyword evidence="2 5" id="KW-0489">Methyltransferase</keyword>
<dbReference type="Gene3D" id="3.40.50.150">
    <property type="entry name" value="Vaccinia Virus protein VP39"/>
    <property type="match status" value="1"/>
</dbReference>
<dbReference type="Pfam" id="PF10294">
    <property type="entry name" value="Methyltransf_16"/>
    <property type="match status" value="1"/>
</dbReference>
<dbReference type="PANTHER" id="PTHR14614:SF10">
    <property type="entry name" value="PROTEIN N-TERMINAL AND LYSINE N-METHYLTRANSFERASE EFM7"/>
    <property type="match status" value="1"/>
</dbReference>
<evidence type="ECO:0000256" key="3">
    <source>
        <dbReference type="ARBA" id="ARBA00022679"/>
    </source>
</evidence>
<keyword evidence="4" id="KW-0949">S-adenosyl-L-methionine</keyword>
<evidence type="ECO:0000256" key="1">
    <source>
        <dbReference type="ARBA" id="ARBA00022490"/>
    </source>
</evidence>
<dbReference type="OrthoDB" id="46564at2759"/>
<evidence type="ECO:0000313" key="5">
    <source>
        <dbReference type="EMBL" id="ELR19970.1"/>
    </source>
</evidence>
<dbReference type="Proteomes" id="UP000011083">
    <property type="component" value="Unassembled WGS sequence"/>
</dbReference>
<keyword evidence="6" id="KW-1185">Reference proteome</keyword>
<reference evidence="5 6" key="1">
    <citation type="journal article" date="2013" name="Genome Biol.">
        <title>Genome of Acanthamoeba castellanii highlights extensive lateral gene transfer and early evolution of tyrosine kinase signaling.</title>
        <authorList>
            <person name="Clarke M."/>
            <person name="Lohan A.J."/>
            <person name="Liu B."/>
            <person name="Lagkouvardos I."/>
            <person name="Roy S."/>
            <person name="Zafar N."/>
            <person name="Bertelli C."/>
            <person name="Schilde C."/>
            <person name="Kianianmomeni A."/>
            <person name="Burglin T.R."/>
            <person name="Frech C."/>
            <person name="Turcotte B."/>
            <person name="Kopec K.O."/>
            <person name="Synnott J.M."/>
            <person name="Choo C."/>
            <person name="Paponov I."/>
            <person name="Finkler A."/>
            <person name="Soon Heng Tan C."/>
            <person name="Hutchins A.P."/>
            <person name="Weinmeier T."/>
            <person name="Rattei T."/>
            <person name="Chu J.S."/>
            <person name="Gimenez G."/>
            <person name="Irimia M."/>
            <person name="Rigden D.J."/>
            <person name="Fitzpatrick D.A."/>
            <person name="Lorenzo-Morales J."/>
            <person name="Bateman A."/>
            <person name="Chiu C.H."/>
            <person name="Tang P."/>
            <person name="Hegemann P."/>
            <person name="Fromm H."/>
            <person name="Raoult D."/>
            <person name="Greub G."/>
            <person name="Miranda-Saavedra D."/>
            <person name="Chen N."/>
            <person name="Nash P."/>
            <person name="Ginger M.L."/>
            <person name="Horn M."/>
            <person name="Schaap P."/>
            <person name="Caler L."/>
            <person name="Loftus B."/>
        </authorList>
    </citation>
    <scope>NUCLEOTIDE SEQUENCE [LARGE SCALE GENOMIC DNA]</scope>
    <source>
        <strain evidence="5 6">Neff</strain>
    </source>
</reference>
<dbReference type="GO" id="GO:0032259">
    <property type="term" value="P:methylation"/>
    <property type="evidence" value="ECO:0007669"/>
    <property type="project" value="UniProtKB-KW"/>
</dbReference>
<dbReference type="PANTHER" id="PTHR14614">
    <property type="entry name" value="HEPATOCELLULAR CARCINOMA-ASSOCIATED ANTIGEN"/>
    <property type="match status" value="1"/>
</dbReference>
<name>L8H458_ACACF</name>
<dbReference type="SUPFAM" id="SSF53335">
    <property type="entry name" value="S-adenosyl-L-methionine-dependent methyltransferases"/>
    <property type="match status" value="1"/>
</dbReference>
<dbReference type="InterPro" id="IPR019410">
    <property type="entry name" value="Methyltransf_16"/>
</dbReference>
<gene>
    <name evidence="5" type="ORF">ACA1_112650</name>
</gene>
<dbReference type="KEGG" id="acan:ACA1_112650"/>
<sequence>MKTLNHTIAAAEQIPVAVVSEEEHLASGGLFEEPEEYFKPESEPTFRSYHRKGCGDEVKLKLVGSHPLWAHMLWNAGLVLADYLDANPSLLQDKTVLELGAGGALPSIIAVKCGANKVVVTDYPEDELIVNINENIENNTTANERENVVNVQGHLWGSSMEPLLAALSESGETKFDVIIMADLIANHSQQNKLLQAAREALSDEGVVLVSFSSHRPTVAHLDERFFEMAREEEHGAFEVEHLFTERLLKPMFKVDWGSDTVHVRTLKRKE</sequence>
<dbReference type="GO" id="GO:0008168">
    <property type="term" value="F:methyltransferase activity"/>
    <property type="evidence" value="ECO:0007669"/>
    <property type="project" value="UniProtKB-KW"/>
</dbReference>
<dbReference type="InterPro" id="IPR029063">
    <property type="entry name" value="SAM-dependent_MTases_sf"/>
</dbReference>
<dbReference type="InterPro" id="IPR025784">
    <property type="entry name" value="EFM7"/>
</dbReference>
<dbReference type="EMBL" id="KB007926">
    <property type="protein sequence ID" value="ELR19970.1"/>
    <property type="molecule type" value="Genomic_DNA"/>
</dbReference>
<evidence type="ECO:0000256" key="4">
    <source>
        <dbReference type="ARBA" id="ARBA00022691"/>
    </source>
</evidence>
<accession>L8H458</accession>
<keyword evidence="3 5" id="KW-0808">Transferase</keyword>
<dbReference type="GeneID" id="14920809"/>
<dbReference type="AlphaFoldDB" id="L8H458"/>
<dbReference type="PROSITE" id="PS51560">
    <property type="entry name" value="SAM_MT_NNT1"/>
    <property type="match status" value="1"/>
</dbReference>
<dbReference type="RefSeq" id="XP_004342079.1">
    <property type="nucleotide sequence ID" value="XM_004342030.1"/>
</dbReference>
<protein>
    <submittedName>
        <fullName evidence="5">Nicotinamide nmethyltransferase</fullName>
    </submittedName>
</protein>
<organism evidence="5 6">
    <name type="scientific">Acanthamoeba castellanii (strain ATCC 30010 / Neff)</name>
    <dbReference type="NCBI Taxonomy" id="1257118"/>
    <lineage>
        <taxon>Eukaryota</taxon>
        <taxon>Amoebozoa</taxon>
        <taxon>Discosea</taxon>
        <taxon>Longamoebia</taxon>
        <taxon>Centramoebida</taxon>
        <taxon>Acanthamoebidae</taxon>
        <taxon>Acanthamoeba</taxon>
    </lineage>
</organism>
<dbReference type="CDD" id="cd02440">
    <property type="entry name" value="AdoMet_MTases"/>
    <property type="match status" value="1"/>
</dbReference>
<dbReference type="VEuPathDB" id="AmoebaDB:ACA1_112650"/>
<keyword evidence="1" id="KW-0963">Cytoplasm</keyword>